<dbReference type="OrthoDB" id="6672593at2"/>
<evidence type="ECO:0000313" key="2">
    <source>
        <dbReference type="Proteomes" id="UP000196536"/>
    </source>
</evidence>
<proteinExistence type="predicted"/>
<comment type="caution">
    <text evidence="1">The sequence shown here is derived from an EMBL/GenBank/DDBJ whole genome shotgun (WGS) entry which is preliminary data.</text>
</comment>
<keyword evidence="2" id="KW-1185">Reference proteome</keyword>
<protein>
    <recommendedName>
        <fullName evidence="3">AttH domain-containing protein</fullName>
    </recommendedName>
</protein>
<sequence length="343" mass="39052">MMKFLPQQIIAPKKIAQALDYSEKINGLPFDPATETHIPQGKYSTTHYGVMIPNLPAPFNFLNLITVVGQPKVNLFHNQHLIKTSAIDTANVLVGTAIGNDDYFNGYSVKNDCELASNGSYLRFGNDLLLEGKYPHFHAKREGHDFNFELNIHATDKIAHFMRMPFGMYDHWALLCQYEGHLEYQGKKTQIQGLCTYEYARGIDIPLYMKYFTYQILNIDETTQVLLVEVLGPFNLVLQQRVYVRSINDHGAIYSKDFKLTVQSFEPERKITPNGLSMRLPRTFSWQVSDDQGQAVIAIEANSNQDFKYGMTGGYAGSYQYSGTFRGKTITGTGYIEYLDIRK</sequence>
<reference evidence="1 2" key="1">
    <citation type="submission" date="2017-05" db="EMBL/GenBank/DDBJ databases">
        <title>Acinetobacter populi ANC 5415 (= PBJ7), whole genome shotgun sequencing project.</title>
        <authorList>
            <person name="Nemec A."/>
            <person name="Radolfova-Krizova L."/>
        </authorList>
    </citation>
    <scope>NUCLEOTIDE SEQUENCE [LARGE SCALE GENOMIC DNA]</scope>
    <source>
        <strain evidence="1 2">PBJ7</strain>
    </source>
</reference>
<evidence type="ECO:0008006" key="3">
    <source>
        <dbReference type="Google" id="ProtNLM"/>
    </source>
</evidence>
<gene>
    <name evidence="1" type="ORF">CAP51_02820</name>
</gene>
<dbReference type="AlphaFoldDB" id="A0A1Z9Z271"/>
<dbReference type="Pfam" id="PF20375">
    <property type="entry name" value="DUF6670"/>
    <property type="match status" value="1"/>
</dbReference>
<organism evidence="1 2">
    <name type="scientific">Acinetobacter populi</name>
    <dbReference type="NCBI Taxonomy" id="1582270"/>
    <lineage>
        <taxon>Bacteria</taxon>
        <taxon>Pseudomonadati</taxon>
        <taxon>Pseudomonadota</taxon>
        <taxon>Gammaproteobacteria</taxon>
        <taxon>Moraxellales</taxon>
        <taxon>Moraxellaceae</taxon>
        <taxon>Acinetobacter</taxon>
    </lineage>
</organism>
<name>A0A1Z9Z271_9GAMM</name>
<dbReference type="Proteomes" id="UP000196536">
    <property type="component" value="Unassembled WGS sequence"/>
</dbReference>
<evidence type="ECO:0000313" key="1">
    <source>
        <dbReference type="EMBL" id="OUY08560.1"/>
    </source>
</evidence>
<dbReference type="EMBL" id="NEXX01000001">
    <property type="protein sequence ID" value="OUY08560.1"/>
    <property type="molecule type" value="Genomic_DNA"/>
</dbReference>
<dbReference type="InterPro" id="IPR046611">
    <property type="entry name" value="DUF6670"/>
</dbReference>
<accession>A0A1Z9Z271</accession>